<evidence type="ECO:0000313" key="1">
    <source>
        <dbReference type="EMBL" id="CEO17886.1"/>
    </source>
</evidence>
<name>A0A0B7J1A0_9RICK</name>
<dbReference type="Proteomes" id="UP000018149">
    <property type="component" value="Chromosome I"/>
</dbReference>
<dbReference type="HOGENOM" id="CLU_2993836_0_0_5"/>
<sequence>MIQAKNNKEHFNKELIILSNDVIEREIGADTKQSEVAVIFSSNHRENLYSIFTYLLG</sequence>
<accession>A0A0B7J1A0</accession>
<protein>
    <submittedName>
        <fullName evidence="1">Uncharacterized protein</fullName>
    </submittedName>
</protein>
<evidence type="ECO:0000313" key="2">
    <source>
        <dbReference type="Proteomes" id="UP000018149"/>
    </source>
</evidence>
<dbReference type="KEGG" id="rmc:RMONA_07675"/>
<gene>
    <name evidence="1" type="ORF">RMONA_07675</name>
</gene>
<organism evidence="1 2">
    <name type="scientific">Rickettsia monacensis</name>
    <dbReference type="NCBI Taxonomy" id="109232"/>
    <lineage>
        <taxon>Bacteria</taxon>
        <taxon>Pseudomonadati</taxon>
        <taxon>Pseudomonadota</taxon>
        <taxon>Alphaproteobacteria</taxon>
        <taxon>Rickettsiales</taxon>
        <taxon>Rickettsiaceae</taxon>
        <taxon>Rickettsieae</taxon>
        <taxon>Rickettsia</taxon>
        <taxon>spotted fever group</taxon>
    </lineage>
</organism>
<reference evidence="1 2" key="1">
    <citation type="submission" date="2015-01" db="EMBL/GenBank/DDBJ databases">
        <title>Draft genome sequence of Rickettsia monacensis strain IrR/Munich.</title>
        <authorList>
            <person name="Felsheim R.F."/>
            <person name="Johnson S.L."/>
            <person name="Kurtti T.J."/>
            <person name="Munderloh U.G."/>
        </authorList>
    </citation>
    <scope>NUCLEOTIDE SEQUENCE [LARGE SCALE GENOMIC DNA]</scope>
    <source>
        <strain evidence="1 2">IrR/Munich</strain>
    </source>
</reference>
<dbReference type="AlphaFoldDB" id="A0A0B7J1A0"/>
<dbReference type="STRING" id="109232.RMONA_07675"/>
<keyword evidence="2" id="KW-1185">Reference proteome</keyword>
<dbReference type="EMBL" id="LN794217">
    <property type="protein sequence ID" value="CEO17886.1"/>
    <property type="molecule type" value="Genomic_DNA"/>
</dbReference>
<proteinExistence type="predicted"/>